<feature type="region of interest" description="Disordered" evidence="1">
    <location>
        <begin position="1"/>
        <end position="20"/>
    </location>
</feature>
<name>A0A6V8QPP3_TRIAP</name>
<proteinExistence type="predicted"/>
<comment type="caution">
    <text evidence="2">The sequence shown here is derived from an EMBL/GenBank/DDBJ whole genome shotgun (WGS) entry which is preliminary data.</text>
</comment>
<dbReference type="OrthoDB" id="4868006at2759"/>
<dbReference type="Proteomes" id="UP000517252">
    <property type="component" value="Unassembled WGS sequence"/>
</dbReference>
<dbReference type="EMBL" id="BLZH01000003">
    <property type="protein sequence ID" value="GFP53756.1"/>
    <property type="molecule type" value="Genomic_DNA"/>
</dbReference>
<sequence>MDLDDTVVTTPNAQSKDGEIGSLEDIEPEGVQGDDTQEELIKKLFDMVHGITAEELALKQLQITNTICRLKELQDQQPPRVSFSPAMANSCRERLEATLIYLTSELTAIPPANWTTYKKKLIKFSESEPVLNMSFPQRLYKIVDIIYLPEEMDAIPKEEFERMHSVARICAAAAQAMGPDGESMEALAEKWVSAKVQDLNFLKKMFLSMRGICKASTPERMEMPLETQA</sequence>
<accession>A0A6V8QPP3</accession>
<dbReference type="AlphaFoldDB" id="A0A6V8QPP3"/>
<reference evidence="2 3" key="1">
    <citation type="submission" date="2020-07" db="EMBL/GenBank/DDBJ databases">
        <title>Trichoderma asperellum IC-1 whole genome shotgun sequence.</title>
        <authorList>
            <person name="Kanamasa S."/>
            <person name="Takahashi H."/>
        </authorList>
    </citation>
    <scope>NUCLEOTIDE SEQUENCE [LARGE SCALE GENOMIC DNA]</scope>
    <source>
        <strain evidence="2 3">IC-1</strain>
    </source>
</reference>
<evidence type="ECO:0000256" key="1">
    <source>
        <dbReference type="SAM" id="MobiDB-lite"/>
    </source>
</evidence>
<gene>
    <name evidence="2" type="ORF">TASIC1_0003013400</name>
</gene>
<protein>
    <submittedName>
        <fullName evidence="2">Uncharacterized protein</fullName>
    </submittedName>
</protein>
<evidence type="ECO:0000313" key="2">
    <source>
        <dbReference type="EMBL" id="GFP53756.1"/>
    </source>
</evidence>
<evidence type="ECO:0000313" key="3">
    <source>
        <dbReference type="Proteomes" id="UP000517252"/>
    </source>
</evidence>
<organism evidence="2 3">
    <name type="scientific">Trichoderma asperellum</name>
    <name type="common">Filamentous fungus</name>
    <dbReference type="NCBI Taxonomy" id="101201"/>
    <lineage>
        <taxon>Eukaryota</taxon>
        <taxon>Fungi</taxon>
        <taxon>Dikarya</taxon>
        <taxon>Ascomycota</taxon>
        <taxon>Pezizomycotina</taxon>
        <taxon>Sordariomycetes</taxon>
        <taxon>Hypocreomycetidae</taxon>
        <taxon>Hypocreales</taxon>
        <taxon>Hypocreaceae</taxon>
        <taxon>Trichoderma</taxon>
    </lineage>
</organism>